<evidence type="ECO:0000313" key="2">
    <source>
        <dbReference type="EMBL" id="GIJ20539.1"/>
    </source>
</evidence>
<gene>
    <name evidence="2" type="ORF">Vlu01_11630</name>
</gene>
<sequence length="75" mass="8165">MRMCKQSKGRGVGGLVEQGKLQKVRGAAAGPGDGATGPSRWVRVVRLWTAEEQLCMRMWVGPQLRRAFPPAASSR</sequence>
<name>A0ABQ4IRK8_9ACTN</name>
<proteinExistence type="predicted"/>
<evidence type="ECO:0000256" key="1">
    <source>
        <dbReference type="SAM" id="MobiDB-lite"/>
    </source>
</evidence>
<evidence type="ECO:0000313" key="3">
    <source>
        <dbReference type="Proteomes" id="UP000643165"/>
    </source>
</evidence>
<dbReference type="EMBL" id="BOPB01000005">
    <property type="protein sequence ID" value="GIJ20539.1"/>
    <property type="molecule type" value="Genomic_DNA"/>
</dbReference>
<protein>
    <submittedName>
        <fullName evidence="2">Uncharacterized protein</fullName>
    </submittedName>
</protein>
<organism evidence="2 3">
    <name type="scientific">Micromonospora lutea</name>
    <dbReference type="NCBI Taxonomy" id="419825"/>
    <lineage>
        <taxon>Bacteria</taxon>
        <taxon>Bacillati</taxon>
        <taxon>Actinomycetota</taxon>
        <taxon>Actinomycetes</taxon>
        <taxon>Micromonosporales</taxon>
        <taxon>Micromonosporaceae</taxon>
        <taxon>Micromonospora</taxon>
    </lineage>
</organism>
<comment type="caution">
    <text evidence="2">The sequence shown here is derived from an EMBL/GenBank/DDBJ whole genome shotgun (WGS) entry which is preliminary data.</text>
</comment>
<accession>A0ABQ4IRK8</accession>
<feature type="region of interest" description="Disordered" evidence="1">
    <location>
        <begin position="1"/>
        <end position="36"/>
    </location>
</feature>
<keyword evidence="3" id="KW-1185">Reference proteome</keyword>
<dbReference type="Proteomes" id="UP000643165">
    <property type="component" value="Unassembled WGS sequence"/>
</dbReference>
<reference evidence="2 3" key="1">
    <citation type="submission" date="2021-01" db="EMBL/GenBank/DDBJ databases">
        <title>Whole genome shotgun sequence of Verrucosispora lutea NBRC 106530.</title>
        <authorList>
            <person name="Komaki H."/>
            <person name="Tamura T."/>
        </authorList>
    </citation>
    <scope>NUCLEOTIDE SEQUENCE [LARGE SCALE GENOMIC DNA]</scope>
    <source>
        <strain evidence="2 3">NBRC 106530</strain>
    </source>
</reference>